<dbReference type="Pfam" id="PF13927">
    <property type="entry name" value="Ig_3"/>
    <property type="match status" value="1"/>
</dbReference>
<dbReference type="GO" id="GO:0007156">
    <property type="term" value="P:homophilic cell adhesion via plasma membrane adhesion molecules"/>
    <property type="evidence" value="ECO:0007669"/>
    <property type="project" value="TreeGrafter"/>
</dbReference>
<keyword evidence="4" id="KW-0325">Glycoprotein</keyword>
<dbReference type="InterPro" id="IPR003599">
    <property type="entry name" value="Ig_sub"/>
</dbReference>
<feature type="chain" id="PRO_5043404017" description="Hemolin" evidence="8">
    <location>
        <begin position="18"/>
        <end position="256"/>
    </location>
</feature>
<name>A0AAU9UL62_EUPED</name>
<dbReference type="PROSITE" id="PS50835">
    <property type="entry name" value="IG_LIKE"/>
    <property type="match status" value="2"/>
</dbReference>
<evidence type="ECO:0000256" key="8">
    <source>
        <dbReference type="SAM" id="SignalP"/>
    </source>
</evidence>
<reference evidence="10" key="1">
    <citation type="submission" date="2022-03" db="EMBL/GenBank/DDBJ databases">
        <authorList>
            <person name="Tunstrom K."/>
        </authorList>
    </citation>
    <scope>NUCLEOTIDE SEQUENCE</scope>
</reference>
<keyword evidence="5" id="KW-0393">Immunoglobulin domain</keyword>
<dbReference type="CDD" id="cd00096">
    <property type="entry name" value="Ig"/>
    <property type="match status" value="1"/>
</dbReference>
<dbReference type="GO" id="GO:0030424">
    <property type="term" value="C:axon"/>
    <property type="evidence" value="ECO:0007669"/>
    <property type="project" value="TreeGrafter"/>
</dbReference>
<feature type="domain" description="Ig-like" evidence="9">
    <location>
        <begin position="161"/>
        <end position="243"/>
    </location>
</feature>
<comment type="caution">
    <text evidence="10">The sequence shown here is derived from an EMBL/GenBank/DDBJ whole genome shotgun (WGS) entry which is preliminary data.</text>
</comment>
<dbReference type="GO" id="GO:0070593">
    <property type="term" value="P:dendrite self-avoidance"/>
    <property type="evidence" value="ECO:0007669"/>
    <property type="project" value="TreeGrafter"/>
</dbReference>
<dbReference type="FunFam" id="2.60.40.10:FF:000032">
    <property type="entry name" value="palladin isoform X1"/>
    <property type="match status" value="1"/>
</dbReference>
<dbReference type="Pfam" id="PF07679">
    <property type="entry name" value="I-set"/>
    <property type="match status" value="1"/>
</dbReference>
<keyword evidence="8" id="KW-0732">Signal</keyword>
<dbReference type="GO" id="GO:0007411">
    <property type="term" value="P:axon guidance"/>
    <property type="evidence" value="ECO:0007669"/>
    <property type="project" value="TreeGrafter"/>
</dbReference>
<dbReference type="SMART" id="SM00409">
    <property type="entry name" value="IG"/>
    <property type="match status" value="2"/>
</dbReference>
<dbReference type="InterPro" id="IPR013098">
    <property type="entry name" value="Ig_I-set"/>
</dbReference>
<comment type="similarity">
    <text evidence="6">Belongs to the hemolin family.</text>
</comment>
<evidence type="ECO:0000313" key="10">
    <source>
        <dbReference type="EMBL" id="CAH2098587.1"/>
    </source>
</evidence>
<comment type="subcellular location">
    <subcellularLocation>
        <location evidence="1">Secreted</location>
    </subcellularLocation>
</comment>
<gene>
    <name evidence="10" type="ORF">EEDITHA_LOCUS13687</name>
</gene>
<dbReference type="EMBL" id="CAKOGL010000020">
    <property type="protein sequence ID" value="CAH2098587.1"/>
    <property type="molecule type" value="Genomic_DNA"/>
</dbReference>
<dbReference type="InterPro" id="IPR003598">
    <property type="entry name" value="Ig_sub2"/>
</dbReference>
<evidence type="ECO:0000256" key="7">
    <source>
        <dbReference type="ARBA" id="ARBA00068688"/>
    </source>
</evidence>
<dbReference type="GO" id="GO:0005886">
    <property type="term" value="C:plasma membrane"/>
    <property type="evidence" value="ECO:0007669"/>
    <property type="project" value="TreeGrafter"/>
</dbReference>
<proteinExistence type="inferred from homology"/>
<evidence type="ECO:0000256" key="3">
    <source>
        <dbReference type="ARBA" id="ARBA00023157"/>
    </source>
</evidence>
<dbReference type="PANTHER" id="PTHR10075">
    <property type="entry name" value="BASIGIN RELATED"/>
    <property type="match status" value="1"/>
</dbReference>
<keyword evidence="11" id="KW-1185">Reference proteome</keyword>
<evidence type="ECO:0000256" key="6">
    <source>
        <dbReference type="ARBA" id="ARBA00061228"/>
    </source>
</evidence>
<evidence type="ECO:0000256" key="4">
    <source>
        <dbReference type="ARBA" id="ARBA00023180"/>
    </source>
</evidence>
<evidence type="ECO:0000256" key="1">
    <source>
        <dbReference type="ARBA" id="ARBA00004613"/>
    </source>
</evidence>
<dbReference type="Gene3D" id="2.60.40.10">
    <property type="entry name" value="Immunoglobulins"/>
    <property type="match status" value="2"/>
</dbReference>
<sequence>MYLIYIFAVVLVNSGKAANVNKHMKLLEIENQIQTNGVKLHSSKRFITIIQRPGVHTAHRPGTVLELTCEALAAPAPSIHWFKNDAPVYKHDKESNEVIDTNPTSLARVASTLLISRTEESSEYTCLIVAGLNKAHASTIVYSTDGSTEITERSKLIPLSPKILVSYKLFVDTIGSNIVLPCKVKGHPRPQVVWTDNNGEIVKNSKRMKVLRSGELVISPFMWSDMGEFACKASNIFGSTEIKTFVYPARVCTNNY</sequence>
<dbReference type="InterPro" id="IPR036179">
    <property type="entry name" value="Ig-like_dom_sf"/>
</dbReference>
<feature type="signal peptide" evidence="8">
    <location>
        <begin position="1"/>
        <end position="17"/>
    </location>
</feature>
<evidence type="ECO:0000256" key="2">
    <source>
        <dbReference type="ARBA" id="ARBA00022525"/>
    </source>
</evidence>
<keyword evidence="2" id="KW-0964">Secreted</keyword>
<protein>
    <recommendedName>
        <fullName evidence="7">Hemolin</fullName>
    </recommendedName>
</protein>
<dbReference type="InterPro" id="IPR007110">
    <property type="entry name" value="Ig-like_dom"/>
</dbReference>
<keyword evidence="3" id="KW-1015">Disulfide bond</keyword>
<dbReference type="SUPFAM" id="SSF48726">
    <property type="entry name" value="Immunoglobulin"/>
    <property type="match status" value="2"/>
</dbReference>
<dbReference type="PANTHER" id="PTHR10075:SF109">
    <property type="entry name" value="NEURAL_ECTODERMAL DEVELOPMENT FACTOR IMP-L2"/>
    <property type="match status" value="1"/>
</dbReference>
<dbReference type="InterPro" id="IPR013783">
    <property type="entry name" value="Ig-like_fold"/>
</dbReference>
<dbReference type="GO" id="GO:0005576">
    <property type="term" value="C:extracellular region"/>
    <property type="evidence" value="ECO:0007669"/>
    <property type="project" value="UniProtKB-SubCell"/>
</dbReference>
<dbReference type="GO" id="GO:0098632">
    <property type="term" value="F:cell-cell adhesion mediator activity"/>
    <property type="evidence" value="ECO:0007669"/>
    <property type="project" value="TreeGrafter"/>
</dbReference>
<dbReference type="Proteomes" id="UP001153954">
    <property type="component" value="Unassembled WGS sequence"/>
</dbReference>
<accession>A0AAU9UL62</accession>
<evidence type="ECO:0000256" key="5">
    <source>
        <dbReference type="ARBA" id="ARBA00023319"/>
    </source>
</evidence>
<organism evidence="10 11">
    <name type="scientific">Euphydryas editha</name>
    <name type="common">Edith's checkerspot</name>
    <dbReference type="NCBI Taxonomy" id="104508"/>
    <lineage>
        <taxon>Eukaryota</taxon>
        <taxon>Metazoa</taxon>
        <taxon>Ecdysozoa</taxon>
        <taxon>Arthropoda</taxon>
        <taxon>Hexapoda</taxon>
        <taxon>Insecta</taxon>
        <taxon>Pterygota</taxon>
        <taxon>Neoptera</taxon>
        <taxon>Endopterygota</taxon>
        <taxon>Lepidoptera</taxon>
        <taxon>Glossata</taxon>
        <taxon>Ditrysia</taxon>
        <taxon>Papilionoidea</taxon>
        <taxon>Nymphalidae</taxon>
        <taxon>Nymphalinae</taxon>
        <taxon>Euphydryas</taxon>
    </lineage>
</organism>
<evidence type="ECO:0000259" key="9">
    <source>
        <dbReference type="PROSITE" id="PS50835"/>
    </source>
</evidence>
<evidence type="ECO:0000313" key="11">
    <source>
        <dbReference type="Proteomes" id="UP001153954"/>
    </source>
</evidence>
<dbReference type="SMART" id="SM00408">
    <property type="entry name" value="IGc2"/>
    <property type="match status" value="2"/>
</dbReference>
<dbReference type="AlphaFoldDB" id="A0AAU9UL62"/>
<feature type="domain" description="Ig-like" evidence="9">
    <location>
        <begin position="62"/>
        <end position="143"/>
    </location>
</feature>